<evidence type="ECO:0000256" key="6">
    <source>
        <dbReference type="ARBA" id="ARBA00034056"/>
    </source>
</evidence>
<evidence type="ECO:0000313" key="10">
    <source>
        <dbReference type="Proteomes" id="UP000324897"/>
    </source>
</evidence>
<dbReference type="InterPro" id="IPR016088">
    <property type="entry name" value="Chalcone_isomerase_3-sand"/>
</dbReference>
<proteinExistence type="inferred from homology"/>
<evidence type="ECO:0000256" key="7">
    <source>
        <dbReference type="RuleBase" id="RU361158"/>
    </source>
</evidence>
<feature type="non-terminal residue" evidence="9">
    <location>
        <position position="1"/>
    </location>
</feature>
<dbReference type="Proteomes" id="UP000324897">
    <property type="component" value="Chromosome 7"/>
</dbReference>
<accession>A0A5J9U113</accession>
<evidence type="ECO:0000256" key="5">
    <source>
        <dbReference type="ARBA" id="ARBA00025429"/>
    </source>
</evidence>
<keyword evidence="10" id="KW-1185">Reference proteome</keyword>
<dbReference type="InterPro" id="IPR036298">
    <property type="entry name" value="Chalcone_isomerase_sf"/>
</dbReference>
<dbReference type="InterPro" id="IPR044164">
    <property type="entry name" value="CFI"/>
</dbReference>
<dbReference type="OrthoDB" id="1903537at2759"/>
<dbReference type="AlphaFoldDB" id="A0A5J9U113"/>
<dbReference type="SUPFAM" id="SSF54626">
    <property type="entry name" value="Chalcone isomerase"/>
    <property type="match status" value="1"/>
</dbReference>
<comment type="caution">
    <text evidence="9">The sequence shown here is derived from an EMBL/GenBank/DDBJ whole genome shotgun (WGS) entry which is preliminary data.</text>
</comment>
<dbReference type="Gramene" id="TVU17137">
    <property type="protein sequence ID" value="TVU17137"/>
    <property type="gene ID" value="EJB05_33153"/>
</dbReference>
<evidence type="ECO:0000313" key="9">
    <source>
        <dbReference type="EMBL" id="TVU17137.1"/>
    </source>
</evidence>
<comment type="similarity">
    <text evidence="2 7">Belongs to the chalcone isomerase family.</text>
</comment>
<name>A0A5J9U113_9POAL</name>
<dbReference type="EMBL" id="RWGY01000029">
    <property type="protein sequence ID" value="TVU17137.1"/>
    <property type="molecule type" value="Genomic_DNA"/>
</dbReference>
<comment type="pathway">
    <text evidence="1">Secondary metabolite biosynthesis; flavonoid biosynthesis.</text>
</comment>
<protein>
    <recommendedName>
        <fullName evidence="7">Chalcone-flavonone isomerase family protein</fullName>
    </recommendedName>
</protein>
<keyword evidence="4" id="KW-0284">Flavonoid biosynthesis</keyword>
<gene>
    <name evidence="9" type="ORF">EJB05_33153</name>
</gene>
<reference evidence="9 10" key="1">
    <citation type="journal article" date="2019" name="Sci. Rep.">
        <title>A high-quality genome of Eragrostis curvula grass provides insights into Poaceae evolution and supports new strategies to enhance forage quality.</title>
        <authorList>
            <person name="Carballo J."/>
            <person name="Santos B.A.C.M."/>
            <person name="Zappacosta D."/>
            <person name="Garbus I."/>
            <person name="Selva J.P."/>
            <person name="Gallo C.A."/>
            <person name="Diaz A."/>
            <person name="Albertini E."/>
            <person name="Caccamo M."/>
            <person name="Echenique V."/>
        </authorList>
    </citation>
    <scope>NUCLEOTIDE SEQUENCE [LARGE SCALE GENOMIC DNA]</scope>
    <source>
        <strain evidence="10">cv. Victoria</strain>
        <tissue evidence="9">Leaf</tissue>
    </source>
</reference>
<evidence type="ECO:0000256" key="4">
    <source>
        <dbReference type="ARBA" id="ARBA00023241"/>
    </source>
</evidence>
<sequence length="123" mass="12740">MALPEVVVEGVVFSPVARPPGSGNTHFLAGAGVRGLEIEGKFIKFAAIAVYLEDAAAAALSGKWSGKTADELAADPAFFRGGVQGGLQATDVLAAGRVRPLHPLAGRSHHRELLTVHARAFTT</sequence>
<dbReference type="InterPro" id="IPR016087">
    <property type="entry name" value="Chalcone_isomerase"/>
</dbReference>
<evidence type="ECO:0000256" key="1">
    <source>
        <dbReference type="ARBA" id="ARBA00004966"/>
    </source>
</evidence>
<comment type="function">
    <text evidence="5">Catalyzes the intramolecular cyclization of bicyclic chalcones into tricyclic (S)-flavanones. Responsible for the isomerization of 4,2',4',6'-tetrahydroxychalcone (also termed chalcone) into naringenin.</text>
</comment>
<keyword evidence="3" id="KW-0413">Isomerase</keyword>
<evidence type="ECO:0000256" key="3">
    <source>
        <dbReference type="ARBA" id="ARBA00023235"/>
    </source>
</evidence>
<evidence type="ECO:0000259" key="8">
    <source>
        <dbReference type="Pfam" id="PF02431"/>
    </source>
</evidence>
<dbReference type="Pfam" id="PF02431">
    <property type="entry name" value="Chalcone"/>
    <property type="match status" value="1"/>
</dbReference>
<evidence type="ECO:0000256" key="2">
    <source>
        <dbReference type="ARBA" id="ARBA00007166"/>
    </source>
</evidence>
<dbReference type="GO" id="GO:0045430">
    <property type="term" value="F:chalcone isomerase activity"/>
    <property type="evidence" value="ECO:0007669"/>
    <property type="project" value="UniProtKB-EC"/>
</dbReference>
<dbReference type="UniPathway" id="UPA00154"/>
<dbReference type="GO" id="GO:0009813">
    <property type="term" value="P:flavonoid biosynthetic process"/>
    <property type="evidence" value="ECO:0007669"/>
    <property type="project" value="UniProtKB-UniPathway"/>
</dbReference>
<dbReference type="InterPro" id="IPR016089">
    <property type="entry name" value="Chalcone_isomerase_bundle_sf"/>
</dbReference>
<dbReference type="PANTHER" id="PTHR28039:SF8">
    <property type="entry name" value="CHALCONE--FLAVANONE ISOMERASE 1-RELATED"/>
    <property type="match status" value="1"/>
</dbReference>
<dbReference type="Gene3D" id="3.50.70.10">
    <property type="match status" value="1"/>
</dbReference>
<organism evidence="9 10">
    <name type="scientific">Eragrostis curvula</name>
    <name type="common">weeping love grass</name>
    <dbReference type="NCBI Taxonomy" id="38414"/>
    <lineage>
        <taxon>Eukaryota</taxon>
        <taxon>Viridiplantae</taxon>
        <taxon>Streptophyta</taxon>
        <taxon>Embryophyta</taxon>
        <taxon>Tracheophyta</taxon>
        <taxon>Spermatophyta</taxon>
        <taxon>Magnoliopsida</taxon>
        <taxon>Liliopsida</taxon>
        <taxon>Poales</taxon>
        <taxon>Poaceae</taxon>
        <taxon>PACMAD clade</taxon>
        <taxon>Chloridoideae</taxon>
        <taxon>Eragrostideae</taxon>
        <taxon>Eragrostidinae</taxon>
        <taxon>Eragrostis</taxon>
    </lineage>
</organism>
<dbReference type="Gene3D" id="1.10.890.20">
    <property type="match status" value="1"/>
</dbReference>
<comment type="catalytic activity">
    <reaction evidence="6">
        <text>a chalcone = a flavanone.</text>
        <dbReference type="EC" id="5.5.1.6"/>
    </reaction>
</comment>
<dbReference type="PANTHER" id="PTHR28039">
    <property type="entry name" value="CHALCONE--FLAVONONE ISOMERASE 1-RELATED"/>
    <property type="match status" value="1"/>
</dbReference>
<feature type="domain" description="Chalcone isomerase" evidence="8">
    <location>
        <begin position="8"/>
        <end position="88"/>
    </location>
</feature>